<evidence type="ECO:0000256" key="1">
    <source>
        <dbReference type="SAM" id="MobiDB-lite"/>
    </source>
</evidence>
<dbReference type="Proteomes" id="UP001239994">
    <property type="component" value="Unassembled WGS sequence"/>
</dbReference>
<feature type="compositionally biased region" description="Polar residues" evidence="1">
    <location>
        <begin position="68"/>
        <end position="77"/>
    </location>
</feature>
<sequence>MDYRSPPPGLMSTDKSLANELNTFFIHFEAASSSANANLTSTNNTNGAIGTTNGKCAEPTIGQRPSRRVTQGEYSKE</sequence>
<accession>A0AAD8YRA3</accession>
<dbReference type="AlphaFoldDB" id="A0AAD8YRA3"/>
<dbReference type="EMBL" id="JAROKS010000026">
    <property type="protein sequence ID" value="KAK1784829.1"/>
    <property type="molecule type" value="Genomic_DNA"/>
</dbReference>
<keyword evidence="3" id="KW-1185">Reference proteome</keyword>
<protein>
    <submittedName>
        <fullName evidence="2">Uncharacterized protein</fullName>
    </submittedName>
</protein>
<name>A0AAD8YRA3_9TELE</name>
<proteinExistence type="predicted"/>
<feature type="region of interest" description="Disordered" evidence="1">
    <location>
        <begin position="44"/>
        <end position="77"/>
    </location>
</feature>
<gene>
    <name evidence="2" type="ORF">P4O66_003500</name>
</gene>
<reference evidence="2" key="1">
    <citation type="submission" date="2023-03" db="EMBL/GenBank/DDBJ databases">
        <title>Electrophorus voltai genome.</title>
        <authorList>
            <person name="Bian C."/>
        </authorList>
    </citation>
    <scope>NUCLEOTIDE SEQUENCE</scope>
    <source>
        <strain evidence="2">CB-2022</strain>
        <tissue evidence="2">Muscle</tissue>
    </source>
</reference>
<evidence type="ECO:0000313" key="2">
    <source>
        <dbReference type="EMBL" id="KAK1784829.1"/>
    </source>
</evidence>
<evidence type="ECO:0000313" key="3">
    <source>
        <dbReference type="Proteomes" id="UP001239994"/>
    </source>
</evidence>
<feature type="compositionally biased region" description="Low complexity" evidence="1">
    <location>
        <begin position="44"/>
        <end position="54"/>
    </location>
</feature>
<organism evidence="2 3">
    <name type="scientific">Electrophorus voltai</name>
    <dbReference type="NCBI Taxonomy" id="2609070"/>
    <lineage>
        <taxon>Eukaryota</taxon>
        <taxon>Metazoa</taxon>
        <taxon>Chordata</taxon>
        <taxon>Craniata</taxon>
        <taxon>Vertebrata</taxon>
        <taxon>Euteleostomi</taxon>
        <taxon>Actinopterygii</taxon>
        <taxon>Neopterygii</taxon>
        <taxon>Teleostei</taxon>
        <taxon>Ostariophysi</taxon>
        <taxon>Gymnotiformes</taxon>
        <taxon>Gymnotoidei</taxon>
        <taxon>Gymnotidae</taxon>
        <taxon>Electrophorus</taxon>
    </lineage>
</organism>
<comment type="caution">
    <text evidence="2">The sequence shown here is derived from an EMBL/GenBank/DDBJ whole genome shotgun (WGS) entry which is preliminary data.</text>
</comment>